<keyword evidence="4" id="KW-1185">Reference proteome</keyword>
<gene>
    <name evidence="3" type="ORF">GQE99_19380</name>
</gene>
<evidence type="ECO:0000256" key="2">
    <source>
        <dbReference type="SAM" id="SignalP"/>
    </source>
</evidence>
<protein>
    <submittedName>
        <fullName evidence="3">Uncharacterized protein</fullName>
    </submittedName>
</protein>
<feature type="chain" id="PRO_5032747415" evidence="2">
    <location>
        <begin position="24"/>
        <end position="108"/>
    </location>
</feature>
<dbReference type="AlphaFoldDB" id="A0A845M6H4"/>
<dbReference type="Proteomes" id="UP000467322">
    <property type="component" value="Unassembled WGS sequence"/>
</dbReference>
<dbReference type="EMBL" id="WTUX01000022">
    <property type="protein sequence ID" value="MZR15186.1"/>
    <property type="molecule type" value="Genomic_DNA"/>
</dbReference>
<evidence type="ECO:0000313" key="4">
    <source>
        <dbReference type="Proteomes" id="UP000467322"/>
    </source>
</evidence>
<sequence length="108" mass="10762">MRFVLIILSAVFLVASAAAPHDAGDHAGPMAAMTGTHDCPACVDGSDGTAQADMLPSCAKHGGCAVSVLTDSRPLIVAPADVTSAGFVDPPTSARATPLTLDLPPPRG</sequence>
<dbReference type="RefSeq" id="WP_161353606.1">
    <property type="nucleotide sequence ID" value="NZ_WTUX01000022.1"/>
</dbReference>
<evidence type="ECO:0000313" key="3">
    <source>
        <dbReference type="EMBL" id="MZR15186.1"/>
    </source>
</evidence>
<reference evidence="3 4" key="1">
    <citation type="submission" date="2019-12" db="EMBL/GenBank/DDBJ databases">
        <title>Maritimibacter sp. nov. sp. isolated from sea sand.</title>
        <authorList>
            <person name="Kim J."/>
            <person name="Jeong S.E."/>
            <person name="Jung H.S."/>
            <person name="Jeon C.O."/>
        </authorList>
    </citation>
    <scope>NUCLEOTIDE SEQUENCE [LARGE SCALE GENOMIC DNA]</scope>
    <source>
        <strain evidence="3 4">DP07</strain>
    </source>
</reference>
<accession>A0A845M6H4</accession>
<evidence type="ECO:0000256" key="1">
    <source>
        <dbReference type="SAM" id="MobiDB-lite"/>
    </source>
</evidence>
<proteinExistence type="predicted"/>
<organism evidence="3 4">
    <name type="scientific">Maritimibacter harenae</name>
    <dbReference type="NCBI Taxonomy" id="2606218"/>
    <lineage>
        <taxon>Bacteria</taxon>
        <taxon>Pseudomonadati</taxon>
        <taxon>Pseudomonadota</taxon>
        <taxon>Alphaproteobacteria</taxon>
        <taxon>Rhodobacterales</taxon>
        <taxon>Roseobacteraceae</taxon>
        <taxon>Maritimibacter</taxon>
    </lineage>
</organism>
<comment type="caution">
    <text evidence="3">The sequence shown here is derived from an EMBL/GenBank/DDBJ whole genome shotgun (WGS) entry which is preliminary data.</text>
</comment>
<name>A0A845M6H4_9RHOB</name>
<feature type="region of interest" description="Disordered" evidence="1">
    <location>
        <begin position="87"/>
        <end position="108"/>
    </location>
</feature>
<feature type="signal peptide" evidence="2">
    <location>
        <begin position="1"/>
        <end position="23"/>
    </location>
</feature>
<keyword evidence="2" id="KW-0732">Signal</keyword>